<proteinExistence type="predicted"/>
<reference evidence="1" key="2">
    <citation type="submission" date="2022-01" db="EMBL/GenBank/DDBJ databases">
        <authorList>
            <person name="Yamashiro T."/>
            <person name="Shiraishi A."/>
            <person name="Satake H."/>
            <person name="Nakayama K."/>
        </authorList>
    </citation>
    <scope>NUCLEOTIDE SEQUENCE</scope>
</reference>
<organism evidence="1 2">
    <name type="scientific">Tanacetum coccineum</name>
    <dbReference type="NCBI Taxonomy" id="301880"/>
    <lineage>
        <taxon>Eukaryota</taxon>
        <taxon>Viridiplantae</taxon>
        <taxon>Streptophyta</taxon>
        <taxon>Embryophyta</taxon>
        <taxon>Tracheophyta</taxon>
        <taxon>Spermatophyta</taxon>
        <taxon>Magnoliopsida</taxon>
        <taxon>eudicotyledons</taxon>
        <taxon>Gunneridae</taxon>
        <taxon>Pentapetalae</taxon>
        <taxon>asterids</taxon>
        <taxon>campanulids</taxon>
        <taxon>Asterales</taxon>
        <taxon>Asteraceae</taxon>
        <taxon>Asteroideae</taxon>
        <taxon>Anthemideae</taxon>
        <taxon>Anthemidinae</taxon>
        <taxon>Tanacetum</taxon>
    </lineage>
</organism>
<reference evidence="1" key="1">
    <citation type="journal article" date="2022" name="Int. J. Mol. Sci.">
        <title>Draft Genome of Tanacetum Coccineum: Genomic Comparison of Closely Related Tanacetum-Family Plants.</title>
        <authorList>
            <person name="Yamashiro T."/>
            <person name="Shiraishi A."/>
            <person name="Nakayama K."/>
            <person name="Satake H."/>
        </authorList>
    </citation>
    <scope>NUCLEOTIDE SEQUENCE</scope>
</reference>
<name>A0ABQ5FZV5_9ASTR</name>
<keyword evidence="2" id="KW-1185">Reference proteome</keyword>
<dbReference type="Proteomes" id="UP001151760">
    <property type="component" value="Unassembled WGS sequence"/>
</dbReference>
<evidence type="ECO:0000313" key="2">
    <source>
        <dbReference type="Proteomes" id="UP001151760"/>
    </source>
</evidence>
<dbReference type="EMBL" id="BQNB010017935">
    <property type="protein sequence ID" value="GJT68863.1"/>
    <property type="molecule type" value="Genomic_DNA"/>
</dbReference>
<evidence type="ECO:0000313" key="1">
    <source>
        <dbReference type="EMBL" id="GJT68863.1"/>
    </source>
</evidence>
<sequence>MAGRSTRSNTANNTNPPKAQQLNTALSNLLTQLVQALRGNRANQERSPKAAVSRDSWILRAKSNLRLVCCKAVP</sequence>
<protein>
    <submittedName>
        <fullName evidence="1">Uncharacterized protein</fullName>
    </submittedName>
</protein>
<gene>
    <name evidence="1" type="ORF">Tco_1020343</name>
</gene>
<comment type="caution">
    <text evidence="1">The sequence shown here is derived from an EMBL/GenBank/DDBJ whole genome shotgun (WGS) entry which is preliminary data.</text>
</comment>
<accession>A0ABQ5FZV5</accession>